<dbReference type="EMBL" id="KF123056">
    <property type="protein sequence ID" value="AIA90356.1"/>
    <property type="molecule type" value="Genomic_DNA"/>
</dbReference>
<proteinExistence type="predicted"/>
<sequence>MLHLLCNALVRLWKILTAWKYDVVVIEKELYPYLPGVFERLLIRINPHVVSLYDDALHEYYREKGGLVARLVSDKIEYLMQKSREVVTWNNILGAFAKARNPH</sequence>
<evidence type="ECO:0000313" key="1">
    <source>
        <dbReference type="EMBL" id="AIA90356.1"/>
    </source>
</evidence>
<reference evidence="1" key="1">
    <citation type="journal article" date="2013" name="Environ. Microbiol.">
        <title>Seasonally variable intestinal metagenomes of the red palm weevil (Rhynchophorus ferrugineus).</title>
        <authorList>
            <person name="Jia S."/>
            <person name="Zhang X."/>
            <person name="Zhang G."/>
            <person name="Yin A."/>
            <person name="Zhang S."/>
            <person name="Li F."/>
            <person name="Wang L."/>
            <person name="Zhao D."/>
            <person name="Yun Q."/>
            <person name="Tala"/>
            <person name="Wang J."/>
            <person name="Sun G."/>
            <person name="Baabdullah M."/>
            <person name="Yu X."/>
            <person name="Hu S."/>
            <person name="Al-Mssallem I.S."/>
            <person name="Yu J."/>
        </authorList>
    </citation>
    <scope>NUCLEOTIDE SEQUENCE</scope>
</reference>
<accession>A0A060CCA6</accession>
<name>A0A060CCA6_9GAMM</name>
<feature type="non-terminal residue" evidence="1">
    <location>
        <position position="103"/>
    </location>
</feature>
<organism evidence="1">
    <name type="scientific">uncultured Shewanella sp</name>
    <dbReference type="NCBI Taxonomy" id="173975"/>
    <lineage>
        <taxon>Bacteria</taxon>
        <taxon>Pseudomonadati</taxon>
        <taxon>Pseudomonadota</taxon>
        <taxon>Gammaproteobacteria</taxon>
        <taxon>Alteromonadales</taxon>
        <taxon>Shewanellaceae</taxon>
        <taxon>Shewanella</taxon>
        <taxon>environmental samples</taxon>
    </lineage>
</organism>
<protein>
    <submittedName>
        <fullName evidence="1">CAZy families GT4 protein</fullName>
    </submittedName>
</protein>
<dbReference type="AlphaFoldDB" id="A0A060CCA6"/>